<feature type="transmembrane region" description="Helical" evidence="8">
    <location>
        <begin position="425"/>
        <end position="447"/>
    </location>
</feature>
<dbReference type="RefSeq" id="WP_068810952.1">
    <property type="nucleotide sequence ID" value="NZ_BMIY01000007.1"/>
</dbReference>
<keyword evidence="3 8" id="KW-0813">Transport</keyword>
<dbReference type="GO" id="GO:0005283">
    <property type="term" value="F:amino acid:sodium symporter activity"/>
    <property type="evidence" value="ECO:0007669"/>
    <property type="project" value="InterPro"/>
</dbReference>
<evidence type="ECO:0000256" key="2">
    <source>
        <dbReference type="ARBA" id="ARBA00009261"/>
    </source>
</evidence>
<name>A0A916VIH2_9GAMM</name>
<feature type="transmembrane region" description="Helical" evidence="8">
    <location>
        <begin position="78"/>
        <end position="99"/>
    </location>
</feature>
<dbReference type="AlphaFoldDB" id="A0A916VIH2"/>
<dbReference type="InterPro" id="IPR001463">
    <property type="entry name" value="Na/Ala_symport"/>
</dbReference>
<evidence type="ECO:0000256" key="3">
    <source>
        <dbReference type="ARBA" id="ARBA00022448"/>
    </source>
</evidence>
<dbReference type="PRINTS" id="PR00175">
    <property type="entry name" value="NAALASMPORT"/>
</dbReference>
<dbReference type="OrthoDB" id="9806926at2"/>
<reference evidence="9" key="2">
    <citation type="submission" date="2020-09" db="EMBL/GenBank/DDBJ databases">
        <authorList>
            <person name="Sun Q."/>
            <person name="Zhou Y."/>
        </authorList>
    </citation>
    <scope>NUCLEOTIDE SEQUENCE</scope>
    <source>
        <strain evidence="9">CGMCC 1.15425</strain>
    </source>
</reference>
<keyword evidence="8" id="KW-0769">Symport</keyword>
<evidence type="ECO:0000313" key="9">
    <source>
        <dbReference type="EMBL" id="GFZ76115.1"/>
    </source>
</evidence>
<feature type="transmembrane region" description="Helical" evidence="8">
    <location>
        <begin position="37"/>
        <end position="57"/>
    </location>
</feature>
<organism evidence="9 10">
    <name type="scientific">Pseudohongiella nitratireducens</name>
    <dbReference type="NCBI Taxonomy" id="1768907"/>
    <lineage>
        <taxon>Bacteria</taxon>
        <taxon>Pseudomonadati</taxon>
        <taxon>Pseudomonadota</taxon>
        <taxon>Gammaproteobacteria</taxon>
        <taxon>Pseudomonadales</taxon>
        <taxon>Pseudohongiellaceae</taxon>
        <taxon>Pseudohongiella</taxon>
    </lineage>
</organism>
<keyword evidence="7 8" id="KW-0472">Membrane</keyword>
<sequence length="515" mass="55345">MEEIFAGIDYLLGLIGPFSDAVWAFPTQFPFYQQIPVLGNLSLPVLILFGAGIYFTVRMRGVQWLALTRAIPIMMRQQQHTTGISSLAAFLLGLAMRAGPGNIVGVTGAISVGGPGALFWMWVAALFGMATAFTESVLSQIYKEKADDTFVGGMPFYGQRLLGNHRFLGYVLALAFITYALFNVPAQTFNVFTAVGLVAETGSGMEVSRQSPLYVTIAILLIASCAWLILGGIHRVIRYTNVIVPVMAVIFAGISLIIMLINLTTLPDFFALVFTQAISPDALFGGAIGATIAEGVRRGLMSNEAGQGTITMAAAAADTRHPCEQGLVQSLGVFFDTIIICTLTGFIVVLAHLWADTETSAAWASLSADRLGTYISSVQALTPEGLISAITIILATCYALFAFTTLLGMISFAEIAANLISRSHRFILTIRLLGSLFFVPFGAFTVLAGLELGNLWTITDLTNITMVYLNFPLLLLGAPLVSKALADYRQAPERRFNSDVALGLKTPYWSATPTP</sequence>
<evidence type="ECO:0000256" key="7">
    <source>
        <dbReference type="ARBA" id="ARBA00023136"/>
    </source>
</evidence>
<evidence type="ECO:0000256" key="6">
    <source>
        <dbReference type="ARBA" id="ARBA00022989"/>
    </source>
</evidence>
<gene>
    <name evidence="9" type="ORF">GCM10011403_18960</name>
</gene>
<protein>
    <submittedName>
        <fullName evidence="9">Sodium:alanine symporter</fullName>
    </submittedName>
</protein>
<dbReference type="PROSITE" id="PS00873">
    <property type="entry name" value="NA_ALANINE_SYMP"/>
    <property type="match status" value="1"/>
</dbReference>
<reference evidence="9" key="1">
    <citation type="journal article" date="2014" name="Int. J. Syst. Evol. Microbiol.">
        <title>Complete genome sequence of Corynebacterium casei LMG S-19264T (=DSM 44701T), isolated from a smear-ripened cheese.</title>
        <authorList>
            <consortium name="US DOE Joint Genome Institute (JGI-PGF)"/>
            <person name="Walter F."/>
            <person name="Albersmeier A."/>
            <person name="Kalinowski J."/>
            <person name="Ruckert C."/>
        </authorList>
    </citation>
    <scope>NUCLEOTIDE SEQUENCE</scope>
    <source>
        <strain evidence="9">CGMCC 1.15425</strain>
    </source>
</reference>
<dbReference type="EMBL" id="BMIY01000007">
    <property type="protein sequence ID" value="GFZ76115.1"/>
    <property type="molecule type" value="Genomic_DNA"/>
</dbReference>
<comment type="caution">
    <text evidence="9">The sequence shown here is derived from an EMBL/GenBank/DDBJ whole genome shotgun (WGS) entry which is preliminary data.</text>
</comment>
<feature type="transmembrane region" description="Helical" evidence="8">
    <location>
        <begin position="269"/>
        <end position="293"/>
    </location>
</feature>
<keyword evidence="4" id="KW-1003">Cell membrane</keyword>
<keyword evidence="6 8" id="KW-1133">Transmembrane helix</keyword>
<evidence type="ECO:0000256" key="5">
    <source>
        <dbReference type="ARBA" id="ARBA00022692"/>
    </source>
</evidence>
<comment type="subcellular location">
    <subcellularLocation>
        <location evidence="8">Cell inner membrane</location>
        <topology evidence="8">Multi-pass membrane protein</topology>
    </subcellularLocation>
    <subcellularLocation>
        <location evidence="1">Cell membrane</location>
        <topology evidence="1">Multi-pass membrane protein</topology>
    </subcellularLocation>
</comment>
<dbReference type="GO" id="GO:0005886">
    <property type="term" value="C:plasma membrane"/>
    <property type="evidence" value="ECO:0007669"/>
    <property type="project" value="UniProtKB-SubCell"/>
</dbReference>
<dbReference type="NCBIfam" id="TIGR00835">
    <property type="entry name" value="agcS"/>
    <property type="match status" value="1"/>
</dbReference>
<dbReference type="Pfam" id="PF01235">
    <property type="entry name" value="Na_Ala_symp"/>
    <property type="match status" value="1"/>
</dbReference>
<dbReference type="PANTHER" id="PTHR30330">
    <property type="entry name" value="AGSS FAMILY TRANSPORTER, SODIUM-ALANINE"/>
    <property type="match status" value="1"/>
</dbReference>
<keyword evidence="10" id="KW-1185">Reference proteome</keyword>
<evidence type="ECO:0000256" key="8">
    <source>
        <dbReference type="RuleBase" id="RU363064"/>
    </source>
</evidence>
<evidence type="ECO:0000256" key="4">
    <source>
        <dbReference type="ARBA" id="ARBA00022475"/>
    </source>
</evidence>
<feature type="transmembrane region" description="Helical" evidence="8">
    <location>
        <begin position="333"/>
        <end position="355"/>
    </location>
</feature>
<comment type="similarity">
    <text evidence="2 8">Belongs to the alanine or glycine:cation symporter (AGCS) (TC 2.A.25) family.</text>
</comment>
<feature type="transmembrane region" description="Helical" evidence="8">
    <location>
        <begin position="119"/>
        <end position="138"/>
    </location>
</feature>
<feature type="transmembrane region" description="Helical" evidence="8">
    <location>
        <begin position="212"/>
        <end position="230"/>
    </location>
</feature>
<evidence type="ECO:0000256" key="1">
    <source>
        <dbReference type="ARBA" id="ARBA00004651"/>
    </source>
</evidence>
<keyword evidence="8" id="KW-0997">Cell inner membrane</keyword>
<feature type="transmembrane region" description="Helical" evidence="8">
    <location>
        <begin position="467"/>
        <end position="486"/>
    </location>
</feature>
<dbReference type="Proteomes" id="UP000627715">
    <property type="component" value="Unassembled WGS sequence"/>
</dbReference>
<dbReference type="PANTHER" id="PTHR30330:SF1">
    <property type="entry name" value="AMINO-ACID CARRIER PROTEIN ALST"/>
    <property type="match status" value="1"/>
</dbReference>
<proteinExistence type="inferred from homology"/>
<feature type="transmembrane region" description="Helical" evidence="8">
    <location>
        <begin position="242"/>
        <end position="263"/>
    </location>
</feature>
<accession>A0A916VIH2</accession>
<feature type="transmembrane region" description="Helical" evidence="8">
    <location>
        <begin position="386"/>
        <end position="413"/>
    </location>
</feature>
<feature type="transmembrane region" description="Helical" evidence="8">
    <location>
        <begin position="167"/>
        <end position="192"/>
    </location>
</feature>
<keyword evidence="5 8" id="KW-0812">Transmembrane</keyword>
<evidence type="ECO:0000313" key="10">
    <source>
        <dbReference type="Proteomes" id="UP000627715"/>
    </source>
</evidence>